<reference evidence="2 3" key="1">
    <citation type="submission" date="2020-08" db="EMBL/GenBank/DDBJ databases">
        <title>Genomic Encyclopedia of Type Strains, Phase IV (KMG-IV): sequencing the most valuable type-strain genomes for metagenomic binning, comparative biology and taxonomic classification.</title>
        <authorList>
            <person name="Goeker M."/>
        </authorList>
    </citation>
    <scope>NUCLEOTIDE SEQUENCE [LARGE SCALE GENOMIC DNA]</scope>
    <source>
        <strain evidence="2 3">DSM 26287</strain>
    </source>
</reference>
<keyword evidence="1" id="KW-0472">Membrane</keyword>
<name>A0A7X0NGL1_9GAMM</name>
<protein>
    <submittedName>
        <fullName evidence="2">Uncharacterized protein</fullName>
    </submittedName>
</protein>
<dbReference type="Proteomes" id="UP000537141">
    <property type="component" value="Unassembled WGS sequence"/>
</dbReference>
<sequence length="130" mass="14741">MTIQKIKEKISIFGWHYSIGFLIMLLAEVTITTVTNLTMTQLLYVGPFLIAIIGAEKAHQHEKCRGITILRRVDSWFYIAVWQLIFLTIVLTKGGLSVDGVGIVYVLQLIFSASGMFTAHAFQWARKSKY</sequence>
<proteinExistence type="predicted"/>
<accession>A0A7X0NGL1</accession>
<feature type="transmembrane region" description="Helical" evidence="1">
    <location>
        <begin position="102"/>
        <end position="122"/>
    </location>
</feature>
<feature type="transmembrane region" description="Helical" evidence="1">
    <location>
        <begin position="12"/>
        <end position="31"/>
    </location>
</feature>
<feature type="transmembrane region" description="Helical" evidence="1">
    <location>
        <begin position="76"/>
        <end position="96"/>
    </location>
</feature>
<dbReference type="RefSeq" id="WP_184423890.1">
    <property type="nucleotide sequence ID" value="NZ_BAABLB010000028.1"/>
</dbReference>
<keyword evidence="1" id="KW-0812">Transmembrane</keyword>
<evidence type="ECO:0000313" key="2">
    <source>
        <dbReference type="EMBL" id="MBB6543086.1"/>
    </source>
</evidence>
<evidence type="ECO:0000256" key="1">
    <source>
        <dbReference type="SAM" id="Phobius"/>
    </source>
</evidence>
<dbReference type="AlphaFoldDB" id="A0A7X0NGL1"/>
<keyword evidence="3" id="KW-1185">Reference proteome</keyword>
<evidence type="ECO:0000313" key="3">
    <source>
        <dbReference type="Proteomes" id="UP000537141"/>
    </source>
</evidence>
<organism evidence="2 3">
    <name type="scientific">Thalassotalea piscium</name>
    <dbReference type="NCBI Taxonomy" id="1230533"/>
    <lineage>
        <taxon>Bacteria</taxon>
        <taxon>Pseudomonadati</taxon>
        <taxon>Pseudomonadota</taxon>
        <taxon>Gammaproteobacteria</taxon>
        <taxon>Alteromonadales</taxon>
        <taxon>Colwelliaceae</taxon>
        <taxon>Thalassotalea</taxon>
    </lineage>
</organism>
<gene>
    <name evidence="2" type="ORF">HNQ55_001593</name>
</gene>
<dbReference type="EMBL" id="JACHHU010000010">
    <property type="protein sequence ID" value="MBB6543086.1"/>
    <property type="molecule type" value="Genomic_DNA"/>
</dbReference>
<keyword evidence="1" id="KW-1133">Transmembrane helix</keyword>
<feature type="transmembrane region" description="Helical" evidence="1">
    <location>
        <begin position="37"/>
        <end position="55"/>
    </location>
</feature>
<comment type="caution">
    <text evidence="2">The sequence shown here is derived from an EMBL/GenBank/DDBJ whole genome shotgun (WGS) entry which is preliminary data.</text>
</comment>